<comment type="caution">
    <text evidence="18">The sequence shown here is derived from an EMBL/GenBank/DDBJ whole genome shotgun (WGS) entry which is preliminary data.</text>
</comment>
<gene>
    <name evidence="18" type="ORF">G4223_12820</name>
</gene>
<dbReference type="EC" id="2.7.13.3" evidence="3"/>
<dbReference type="GO" id="GO:0005524">
    <property type="term" value="F:ATP binding"/>
    <property type="evidence" value="ECO:0007669"/>
    <property type="project" value="UniProtKB-KW"/>
</dbReference>
<keyword evidence="13" id="KW-0902">Two-component regulatory system</keyword>
<protein>
    <recommendedName>
        <fullName evidence="3">histidine kinase</fullName>
        <ecNumber evidence="3">2.7.13.3</ecNumber>
    </recommendedName>
</protein>
<feature type="transmembrane region" description="Helical" evidence="15">
    <location>
        <begin position="172"/>
        <end position="196"/>
    </location>
</feature>
<dbReference type="SUPFAM" id="SSF55874">
    <property type="entry name" value="ATPase domain of HSP90 chaperone/DNA topoisomerase II/histidine kinase"/>
    <property type="match status" value="1"/>
</dbReference>
<keyword evidence="5" id="KW-0997">Cell inner membrane</keyword>
<dbReference type="Proteomes" id="UP000480684">
    <property type="component" value="Unassembled WGS sequence"/>
</dbReference>
<keyword evidence="11" id="KW-0067">ATP-binding</keyword>
<feature type="domain" description="HAMP" evidence="17">
    <location>
        <begin position="197"/>
        <end position="249"/>
    </location>
</feature>
<dbReference type="PRINTS" id="PR00344">
    <property type="entry name" value="BCTRLSENSOR"/>
</dbReference>
<dbReference type="Pfam" id="PF00672">
    <property type="entry name" value="HAMP"/>
    <property type="match status" value="1"/>
</dbReference>
<evidence type="ECO:0000256" key="12">
    <source>
        <dbReference type="ARBA" id="ARBA00022989"/>
    </source>
</evidence>
<dbReference type="Pfam" id="PF00512">
    <property type="entry name" value="HisKA"/>
    <property type="match status" value="1"/>
</dbReference>
<dbReference type="RefSeq" id="WP_163680206.1">
    <property type="nucleotide sequence ID" value="NZ_JAAIYP010000038.1"/>
</dbReference>
<keyword evidence="6" id="KW-0597">Phosphoprotein</keyword>
<dbReference type="InterPro" id="IPR005467">
    <property type="entry name" value="His_kinase_dom"/>
</dbReference>
<evidence type="ECO:0000313" key="19">
    <source>
        <dbReference type="Proteomes" id="UP000480684"/>
    </source>
</evidence>
<dbReference type="GO" id="GO:0000155">
    <property type="term" value="F:phosphorelay sensor kinase activity"/>
    <property type="evidence" value="ECO:0007669"/>
    <property type="project" value="InterPro"/>
</dbReference>
<name>A0A7C9V039_9PROT</name>
<dbReference type="SUPFAM" id="SSF47384">
    <property type="entry name" value="Homodimeric domain of signal transducing histidine kinase"/>
    <property type="match status" value="1"/>
</dbReference>
<keyword evidence="12 15" id="KW-1133">Transmembrane helix</keyword>
<dbReference type="SMART" id="SM00304">
    <property type="entry name" value="HAMP"/>
    <property type="match status" value="1"/>
</dbReference>
<evidence type="ECO:0000259" key="17">
    <source>
        <dbReference type="PROSITE" id="PS50885"/>
    </source>
</evidence>
<dbReference type="PANTHER" id="PTHR44936">
    <property type="entry name" value="SENSOR PROTEIN CREC"/>
    <property type="match status" value="1"/>
</dbReference>
<evidence type="ECO:0000256" key="8">
    <source>
        <dbReference type="ARBA" id="ARBA00022692"/>
    </source>
</evidence>
<evidence type="ECO:0000256" key="11">
    <source>
        <dbReference type="ARBA" id="ARBA00022840"/>
    </source>
</evidence>
<evidence type="ECO:0000256" key="3">
    <source>
        <dbReference type="ARBA" id="ARBA00012438"/>
    </source>
</evidence>
<dbReference type="EMBL" id="JAAIYP010000038">
    <property type="protein sequence ID" value="NFV80993.1"/>
    <property type="molecule type" value="Genomic_DNA"/>
</dbReference>
<evidence type="ECO:0000256" key="5">
    <source>
        <dbReference type="ARBA" id="ARBA00022519"/>
    </source>
</evidence>
<evidence type="ECO:0000256" key="10">
    <source>
        <dbReference type="ARBA" id="ARBA00022777"/>
    </source>
</evidence>
<accession>A0A7C9V039</accession>
<keyword evidence="7" id="KW-0808">Transferase</keyword>
<evidence type="ECO:0000256" key="4">
    <source>
        <dbReference type="ARBA" id="ARBA00022475"/>
    </source>
</evidence>
<dbReference type="InterPro" id="IPR050980">
    <property type="entry name" value="2C_sensor_his_kinase"/>
</dbReference>
<comment type="catalytic activity">
    <reaction evidence="1">
        <text>ATP + protein L-histidine = ADP + protein N-phospho-L-histidine.</text>
        <dbReference type="EC" id="2.7.13.3"/>
    </reaction>
</comment>
<comment type="subcellular location">
    <subcellularLocation>
        <location evidence="2">Cell inner membrane</location>
        <topology evidence="2">Multi-pass membrane protein</topology>
    </subcellularLocation>
</comment>
<keyword evidence="9" id="KW-0547">Nucleotide-binding</keyword>
<reference evidence="18 19" key="1">
    <citation type="submission" date="2020-02" db="EMBL/GenBank/DDBJ databases">
        <authorList>
            <person name="Dziuba M."/>
            <person name="Kuznetsov B."/>
            <person name="Mardanov A."/>
            <person name="Ravin N."/>
            <person name="Grouzdev D."/>
        </authorList>
    </citation>
    <scope>NUCLEOTIDE SEQUENCE [LARGE SCALE GENOMIC DNA]</scope>
    <source>
        <strain evidence="18 19">SpK</strain>
    </source>
</reference>
<dbReference type="SMART" id="SM00387">
    <property type="entry name" value="HATPase_c"/>
    <property type="match status" value="1"/>
</dbReference>
<keyword evidence="8 15" id="KW-0812">Transmembrane</keyword>
<evidence type="ECO:0000256" key="13">
    <source>
        <dbReference type="ARBA" id="ARBA00023012"/>
    </source>
</evidence>
<keyword evidence="4" id="KW-1003">Cell membrane</keyword>
<dbReference type="AlphaFoldDB" id="A0A7C9V039"/>
<evidence type="ECO:0000256" key="2">
    <source>
        <dbReference type="ARBA" id="ARBA00004429"/>
    </source>
</evidence>
<dbReference type="InterPro" id="IPR003594">
    <property type="entry name" value="HATPase_dom"/>
</dbReference>
<evidence type="ECO:0000259" key="16">
    <source>
        <dbReference type="PROSITE" id="PS50109"/>
    </source>
</evidence>
<dbReference type="GO" id="GO:0005886">
    <property type="term" value="C:plasma membrane"/>
    <property type="evidence" value="ECO:0007669"/>
    <property type="project" value="UniProtKB-SubCell"/>
</dbReference>
<organism evidence="18 19">
    <name type="scientific">Magnetospirillum aberrantis SpK</name>
    <dbReference type="NCBI Taxonomy" id="908842"/>
    <lineage>
        <taxon>Bacteria</taxon>
        <taxon>Pseudomonadati</taxon>
        <taxon>Pseudomonadota</taxon>
        <taxon>Alphaproteobacteria</taxon>
        <taxon>Rhodospirillales</taxon>
        <taxon>Rhodospirillaceae</taxon>
        <taxon>Magnetospirillum</taxon>
    </lineage>
</organism>
<evidence type="ECO:0000256" key="1">
    <source>
        <dbReference type="ARBA" id="ARBA00000085"/>
    </source>
</evidence>
<dbReference type="Gene3D" id="1.10.287.130">
    <property type="match status" value="1"/>
</dbReference>
<dbReference type="InterPro" id="IPR036890">
    <property type="entry name" value="HATPase_C_sf"/>
</dbReference>
<dbReference type="InterPro" id="IPR036097">
    <property type="entry name" value="HisK_dim/P_sf"/>
</dbReference>
<dbReference type="InterPro" id="IPR004358">
    <property type="entry name" value="Sig_transdc_His_kin-like_C"/>
</dbReference>
<proteinExistence type="predicted"/>
<evidence type="ECO:0000313" key="18">
    <source>
        <dbReference type="EMBL" id="NFV80993.1"/>
    </source>
</evidence>
<keyword evidence="19" id="KW-1185">Reference proteome</keyword>
<dbReference type="Pfam" id="PF02518">
    <property type="entry name" value="HATPase_c"/>
    <property type="match status" value="1"/>
</dbReference>
<dbReference type="PROSITE" id="PS50885">
    <property type="entry name" value="HAMP"/>
    <property type="match status" value="1"/>
</dbReference>
<keyword evidence="14 15" id="KW-0472">Membrane</keyword>
<evidence type="ECO:0000256" key="14">
    <source>
        <dbReference type="ARBA" id="ARBA00023136"/>
    </source>
</evidence>
<evidence type="ECO:0000256" key="6">
    <source>
        <dbReference type="ARBA" id="ARBA00022553"/>
    </source>
</evidence>
<evidence type="ECO:0000256" key="7">
    <source>
        <dbReference type="ARBA" id="ARBA00022679"/>
    </source>
</evidence>
<dbReference type="CDD" id="cd00082">
    <property type="entry name" value="HisKA"/>
    <property type="match status" value="1"/>
</dbReference>
<dbReference type="SMART" id="SM00388">
    <property type="entry name" value="HisKA"/>
    <property type="match status" value="1"/>
</dbReference>
<keyword evidence="10" id="KW-0418">Kinase</keyword>
<dbReference type="InterPro" id="IPR003661">
    <property type="entry name" value="HisK_dim/P_dom"/>
</dbReference>
<evidence type="ECO:0000256" key="9">
    <source>
        <dbReference type="ARBA" id="ARBA00022741"/>
    </source>
</evidence>
<dbReference type="PANTHER" id="PTHR44936:SF5">
    <property type="entry name" value="SENSOR HISTIDINE KINASE ENVZ"/>
    <property type="match status" value="1"/>
</dbReference>
<dbReference type="PROSITE" id="PS50109">
    <property type="entry name" value="HIS_KIN"/>
    <property type="match status" value="1"/>
</dbReference>
<sequence>MRRLIPDSIAGRTLLVLLVGLTLSHLASTTILSSDRHDAIATTGDNLSSDRVGVFSRLLDQAPKGERDRLASNLGSPLLTVTLGAAPAVSLSHRDEVEILPLRQSLEAYFGPLGHDRLHVTRQRHGHDGEPLSFWMRVLHGFPDEDALLVAVRLNDGVWATFDLTMPTPPTWWTPHSILSALVMITAILVLGYWAAGWASAPLATFARAADRLGRDVHAPPLSETGPREVRQAVAAFNEMQDRIRRFVDDRTRMLAAISHDLRSPITRLRLRTEMLPASETAERMLADLSEMEAMVTSTLEFARGEASVEMSQVIDLAATLEAVCDNATDMGLPAEFDWSGRLVCTCRPLAMKRALSNLVENAARYGGRAVVHARHMGRDIVVTIDDDGPGIPEDEMEKVFTPFYRLENSRNRKTGGIGLGLTVVRTIIRAHGGYIQLANRQEGGLRATVSIPQGETA</sequence>
<evidence type="ECO:0000256" key="15">
    <source>
        <dbReference type="SAM" id="Phobius"/>
    </source>
</evidence>
<dbReference type="Gene3D" id="3.30.565.10">
    <property type="entry name" value="Histidine kinase-like ATPase, C-terminal domain"/>
    <property type="match status" value="1"/>
</dbReference>
<feature type="domain" description="Histidine kinase" evidence="16">
    <location>
        <begin position="257"/>
        <end position="456"/>
    </location>
</feature>
<dbReference type="InterPro" id="IPR003660">
    <property type="entry name" value="HAMP_dom"/>
</dbReference>